<gene>
    <name evidence="2" type="ORF">ATANTOWER_020638</name>
</gene>
<accession>A0ABU7ASN9</accession>
<evidence type="ECO:0000313" key="2">
    <source>
        <dbReference type="EMBL" id="MED6240405.1"/>
    </source>
</evidence>
<keyword evidence="3" id="KW-1185">Reference proteome</keyword>
<protein>
    <submittedName>
        <fullName evidence="2">Uncharacterized protein</fullName>
    </submittedName>
</protein>
<sequence length="134" mass="15191">MGYSSRRPHQWSRPQCLSAAGSERLSAGGQWRKQQPRSAHVLPRSVKLEHAARNPPPLRWAGPEQPALWTDVLAEMSRHIYIRNKIGEGIQAPIFQVNRGTYSRRSRLKRSDGSTTSTSFILRQVLNHKGRPGM</sequence>
<proteinExistence type="predicted"/>
<dbReference type="Proteomes" id="UP001345963">
    <property type="component" value="Unassembled WGS sequence"/>
</dbReference>
<evidence type="ECO:0000256" key="1">
    <source>
        <dbReference type="SAM" id="MobiDB-lite"/>
    </source>
</evidence>
<reference evidence="2 3" key="1">
    <citation type="submission" date="2021-07" db="EMBL/GenBank/DDBJ databases">
        <authorList>
            <person name="Palmer J.M."/>
        </authorList>
    </citation>
    <scope>NUCLEOTIDE SEQUENCE [LARGE SCALE GENOMIC DNA]</scope>
    <source>
        <strain evidence="2 3">AT_MEX2019</strain>
        <tissue evidence="2">Muscle</tissue>
    </source>
</reference>
<comment type="caution">
    <text evidence="2">The sequence shown here is derived from an EMBL/GenBank/DDBJ whole genome shotgun (WGS) entry which is preliminary data.</text>
</comment>
<evidence type="ECO:0000313" key="3">
    <source>
        <dbReference type="Proteomes" id="UP001345963"/>
    </source>
</evidence>
<feature type="region of interest" description="Disordered" evidence="1">
    <location>
        <begin position="22"/>
        <end position="43"/>
    </location>
</feature>
<dbReference type="EMBL" id="JAHUTI010024062">
    <property type="protein sequence ID" value="MED6240405.1"/>
    <property type="molecule type" value="Genomic_DNA"/>
</dbReference>
<name>A0ABU7ASN9_9TELE</name>
<organism evidence="2 3">
    <name type="scientific">Ataeniobius toweri</name>
    <dbReference type="NCBI Taxonomy" id="208326"/>
    <lineage>
        <taxon>Eukaryota</taxon>
        <taxon>Metazoa</taxon>
        <taxon>Chordata</taxon>
        <taxon>Craniata</taxon>
        <taxon>Vertebrata</taxon>
        <taxon>Euteleostomi</taxon>
        <taxon>Actinopterygii</taxon>
        <taxon>Neopterygii</taxon>
        <taxon>Teleostei</taxon>
        <taxon>Neoteleostei</taxon>
        <taxon>Acanthomorphata</taxon>
        <taxon>Ovalentaria</taxon>
        <taxon>Atherinomorphae</taxon>
        <taxon>Cyprinodontiformes</taxon>
        <taxon>Goodeidae</taxon>
        <taxon>Ataeniobius</taxon>
    </lineage>
</organism>